<evidence type="ECO:0000259" key="10">
    <source>
        <dbReference type="PROSITE" id="PS50206"/>
    </source>
</evidence>
<dbReference type="Pfam" id="PF20259">
    <property type="entry name" value="tRNA_Me_trans_M"/>
    <property type="match status" value="1"/>
</dbReference>
<dbReference type="GO" id="GO:0000049">
    <property type="term" value="F:tRNA binding"/>
    <property type="evidence" value="ECO:0007669"/>
    <property type="project" value="UniProtKB-KW"/>
</dbReference>
<feature type="domain" description="Rhodanese" evidence="10">
    <location>
        <begin position="8"/>
        <end position="57"/>
    </location>
</feature>
<evidence type="ECO:0000313" key="15">
    <source>
        <dbReference type="EMBL" id="MDC2740690.1"/>
    </source>
</evidence>
<keyword evidence="1 9" id="KW-0820">tRNA-binding</keyword>
<dbReference type="PANTHER" id="PTHR11933:SF5">
    <property type="entry name" value="MITOCHONDRIAL TRNA-SPECIFIC 2-THIOURIDYLASE 1"/>
    <property type="match status" value="1"/>
</dbReference>
<evidence type="ECO:0000256" key="3">
    <source>
        <dbReference type="ARBA" id="ARBA00022694"/>
    </source>
</evidence>
<evidence type="ECO:0000313" key="12">
    <source>
        <dbReference type="EMBL" id="KAA4097206.1"/>
    </source>
</evidence>
<dbReference type="EMBL" id="QRJR01000014">
    <property type="protein sequence ID" value="RHH44043.1"/>
    <property type="molecule type" value="Genomic_DNA"/>
</dbReference>
<evidence type="ECO:0000313" key="21">
    <source>
        <dbReference type="Proteomes" id="UP000473905"/>
    </source>
</evidence>
<evidence type="ECO:0000313" key="13">
    <source>
        <dbReference type="EMBL" id="KAA4666673.1"/>
    </source>
</evidence>
<feature type="disulfide bond" description="Alternate" evidence="9">
    <location>
        <begin position="96"/>
        <end position="193"/>
    </location>
</feature>
<feature type="site" description="Interaction with tRNA" evidence="9">
    <location>
        <position position="365"/>
    </location>
</feature>
<evidence type="ECO:0000256" key="6">
    <source>
        <dbReference type="ARBA" id="ARBA00022884"/>
    </source>
</evidence>
<comment type="caution">
    <text evidence="9">Lacks conserved residue(s) required for the propagation of feature annotation.</text>
</comment>
<comment type="subcellular location">
    <subcellularLocation>
        <location evidence="9">Cytoplasm</location>
    </subcellularLocation>
</comment>
<reference evidence="18 19" key="2">
    <citation type="journal article" date="2019" name="Nat. Med.">
        <title>A library of human gut bacterial isolates paired with longitudinal multiomics data enables mechanistic microbiome research.</title>
        <authorList>
            <person name="Poyet M."/>
            <person name="Groussin M."/>
            <person name="Gibbons S.M."/>
            <person name="Avila-Pacheco J."/>
            <person name="Jiang X."/>
            <person name="Kearney S.M."/>
            <person name="Perrotta A.R."/>
            <person name="Berdy B."/>
            <person name="Zhao S."/>
            <person name="Lieberman T.D."/>
            <person name="Swanson P.K."/>
            <person name="Smith M."/>
            <person name="Roesemann S."/>
            <person name="Alexander J.E."/>
            <person name="Rich S.A."/>
            <person name="Livny J."/>
            <person name="Vlamakis H."/>
            <person name="Clish C."/>
            <person name="Bullock K."/>
            <person name="Deik A."/>
            <person name="Scott J."/>
            <person name="Pierce K.A."/>
            <person name="Xavier R.J."/>
            <person name="Alm E.J."/>
        </authorList>
    </citation>
    <scope>NUCLEOTIDE SEQUENCE [LARGE SCALE GENOMIC DNA]</scope>
    <source>
        <strain evidence="12 21">BIOML-A134</strain>
        <strain evidence="13 20">BIOML-A14</strain>
        <strain evidence="11 18">BIOML-A163</strain>
        <strain evidence="14 19">BIOML-A2</strain>
    </source>
</reference>
<evidence type="ECO:0000313" key="18">
    <source>
        <dbReference type="Proteomes" id="UP000323717"/>
    </source>
</evidence>
<feature type="binding site" evidence="9">
    <location>
        <position position="120"/>
    </location>
    <ligand>
        <name>ATP</name>
        <dbReference type="ChEBI" id="CHEBI:30616"/>
    </ligand>
</feature>
<evidence type="ECO:0000256" key="9">
    <source>
        <dbReference type="HAMAP-Rule" id="MF_00144"/>
    </source>
</evidence>
<dbReference type="Proteomes" id="UP000323717">
    <property type="component" value="Unassembled WGS sequence"/>
</dbReference>
<evidence type="ECO:0000256" key="1">
    <source>
        <dbReference type="ARBA" id="ARBA00022555"/>
    </source>
</evidence>
<evidence type="ECO:0000313" key="22">
    <source>
        <dbReference type="Proteomes" id="UP001219389"/>
    </source>
</evidence>
<dbReference type="EMBL" id="VWFO01000002">
    <property type="protein sequence ID" value="KAA4666673.1"/>
    <property type="molecule type" value="Genomic_DNA"/>
</dbReference>
<dbReference type="GO" id="GO:0103016">
    <property type="term" value="F:tRNA-uridine 2-sulfurtransferase activity"/>
    <property type="evidence" value="ECO:0007669"/>
    <property type="project" value="UniProtKB-EC"/>
</dbReference>
<dbReference type="Gene3D" id="2.40.30.10">
    <property type="entry name" value="Translation factors"/>
    <property type="match status" value="1"/>
</dbReference>
<dbReference type="HAMAP" id="MF_00144">
    <property type="entry name" value="tRNA_thiouridyl_MnmA"/>
    <property type="match status" value="1"/>
</dbReference>
<dbReference type="EMBL" id="VWLE01000007">
    <property type="protein sequence ID" value="KAA3954653.1"/>
    <property type="molecule type" value="Genomic_DNA"/>
</dbReference>
<keyword evidence="6 9" id="KW-0694">RNA-binding</keyword>
<keyword evidence="3 9" id="KW-0819">tRNA processing</keyword>
<keyword evidence="7 9" id="KW-1015">Disulfide bond</keyword>
<dbReference type="InterPro" id="IPR014729">
    <property type="entry name" value="Rossmann-like_a/b/a_fold"/>
</dbReference>
<feature type="active site" description="Cysteine persulfide intermediate" evidence="9">
    <location>
        <position position="193"/>
    </location>
</feature>
<comment type="similarity">
    <text evidence="9">Belongs to the MnmA/TRMU family.</text>
</comment>
<reference evidence="15" key="3">
    <citation type="submission" date="2022-10" db="EMBL/GenBank/DDBJ databases">
        <title>Human gut microbiome strain richness.</title>
        <authorList>
            <person name="Chen-Liaw A."/>
        </authorList>
    </citation>
    <scope>NUCLEOTIDE SEQUENCE</scope>
    <source>
        <strain evidence="15">BSD2780120875st1_E1_BSD2780120875_150330</strain>
    </source>
</reference>
<evidence type="ECO:0000313" key="19">
    <source>
        <dbReference type="Proteomes" id="UP000375690"/>
    </source>
</evidence>
<keyword evidence="4 9" id="KW-0547">Nucleotide-binding</keyword>
<dbReference type="Gene3D" id="2.30.30.280">
    <property type="entry name" value="Adenine nucleotide alpha hydrolases-like domains"/>
    <property type="match status" value="1"/>
</dbReference>
<dbReference type="PANTHER" id="PTHR11933">
    <property type="entry name" value="TRNA 5-METHYLAMINOMETHYL-2-THIOURIDYLATE -METHYLTRANSFERASE"/>
    <property type="match status" value="1"/>
</dbReference>
<dbReference type="RefSeq" id="WP_004308010.1">
    <property type="nucleotide sequence ID" value="NZ_BAABYV010000001.1"/>
</dbReference>
<dbReference type="Proteomes" id="UP000283329">
    <property type="component" value="Unassembled WGS sequence"/>
</dbReference>
<protein>
    <recommendedName>
        <fullName evidence="9">tRNA-specific 2-thiouridylase MnmA</fullName>
        <ecNumber evidence="9">2.8.1.13</ecNumber>
    </recommendedName>
</protein>
<evidence type="ECO:0000256" key="8">
    <source>
        <dbReference type="ARBA" id="ARBA00051542"/>
    </source>
</evidence>
<dbReference type="Pfam" id="PF20258">
    <property type="entry name" value="tRNA_Me_trans_C"/>
    <property type="match status" value="1"/>
</dbReference>
<feature type="binding site" evidence="9">
    <location>
        <begin position="11"/>
        <end position="18"/>
    </location>
    <ligand>
        <name>ATP</name>
        <dbReference type="ChEBI" id="CHEBI:30616"/>
    </ligand>
</feature>
<comment type="caution">
    <text evidence="15">The sequence shown here is derived from an EMBL/GenBank/DDBJ whole genome shotgun (WGS) entry which is preliminary data.</text>
</comment>
<feature type="region of interest" description="Interaction with tRNA" evidence="9">
    <location>
        <begin position="332"/>
        <end position="333"/>
    </location>
</feature>
<dbReference type="InterPro" id="IPR046884">
    <property type="entry name" value="MnmA-like_central"/>
</dbReference>
<name>A0A139KUX8_BACOV</name>
<dbReference type="NCBIfam" id="NF001138">
    <property type="entry name" value="PRK00143.1"/>
    <property type="match status" value="1"/>
</dbReference>
<evidence type="ECO:0000256" key="7">
    <source>
        <dbReference type="ARBA" id="ARBA00023157"/>
    </source>
</evidence>
<feature type="active site" description="Nucleophile" evidence="9">
    <location>
        <position position="96"/>
    </location>
</feature>
<evidence type="ECO:0000256" key="4">
    <source>
        <dbReference type="ARBA" id="ARBA00022741"/>
    </source>
</evidence>
<dbReference type="STRING" id="28116.Bovatus_03486"/>
<keyword evidence="5 9" id="KW-0067">ATP-binding</keyword>
<dbReference type="Proteomes" id="UP000435985">
    <property type="component" value="Unassembled WGS sequence"/>
</dbReference>
<dbReference type="PROSITE" id="PS50206">
    <property type="entry name" value="RHODANESE_3"/>
    <property type="match status" value="1"/>
</dbReference>
<accession>A0A139KUX8</accession>
<dbReference type="InterPro" id="IPR046885">
    <property type="entry name" value="MnmA-like_C"/>
</dbReference>
<dbReference type="Proteomes" id="UP000473905">
    <property type="component" value="Unassembled WGS sequence"/>
</dbReference>
<dbReference type="Pfam" id="PF03054">
    <property type="entry name" value="tRNA_Me_trans"/>
    <property type="match status" value="1"/>
</dbReference>
<feature type="binding site" evidence="9">
    <location>
        <position position="37"/>
    </location>
    <ligand>
        <name>ATP</name>
        <dbReference type="ChEBI" id="CHEBI:30616"/>
    </ligand>
</feature>
<dbReference type="InterPro" id="IPR004506">
    <property type="entry name" value="MnmA-like"/>
</dbReference>
<dbReference type="InterPro" id="IPR023382">
    <property type="entry name" value="MnmA-like_central_sf"/>
</dbReference>
<gene>
    <name evidence="9 15" type="primary">mnmA</name>
    <name evidence="16" type="ORF">DW206_15680</name>
    <name evidence="14" type="ORF">F3B53_12285</name>
    <name evidence="13" type="ORF">F3B98_02815</name>
    <name evidence="12" type="ORF">F3D66_13610</name>
    <name evidence="11" type="ORF">F3D71_01400</name>
    <name evidence="15" type="ORF">PO382_00460</name>
</gene>
<dbReference type="Proteomes" id="UP001219389">
    <property type="component" value="Unassembled WGS sequence"/>
</dbReference>
<dbReference type="GO" id="GO:0002143">
    <property type="term" value="P:tRNA wobble position uridine thiolation"/>
    <property type="evidence" value="ECO:0007669"/>
    <property type="project" value="TreeGrafter"/>
</dbReference>
<evidence type="ECO:0000313" key="11">
    <source>
        <dbReference type="EMBL" id="KAA3954653.1"/>
    </source>
</evidence>
<keyword evidence="2 9" id="KW-0808">Transferase</keyword>
<organism evidence="15 22">
    <name type="scientific">Bacteroides ovatus</name>
    <dbReference type="NCBI Taxonomy" id="28116"/>
    <lineage>
        <taxon>Bacteria</taxon>
        <taxon>Pseudomonadati</taxon>
        <taxon>Bacteroidota</taxon>
        <taxon>Bacteroidia</taxon>
        <taxon>Bacteroidales</taxon>
        <taxon>Bacteroidaceae</taxon>
        <taxon>Bacteroides</taxon>
    </lineage>
</organism>
<comment type="function">
    <text evidence="9">Catalyzes the 2-thiolation of uridine at the wobble position (U34) of tRNA, leading to the formation of s(2)U34.</text>
</comment>
<keyword evidence="21" id="KW-1185">Reference proteome</keyword>
<keyword evidence="9" id="KW-0963">Cytoplasm</keyword>
<reference evidence="16 17" key="1">
    <citation type="submission" date="2018-08" db="EMBL/GenBank/DDBJ databases">
        <title>A genome reference for cultivated species of the human gut microbiota.</title>
        <authorList>
            <person name="Zou Y."/>
            <person name="Xue W."/>
            <person name="Luo G."/>
        </authorList>
    </citation>
    <scope>NUCLEOTIDE SEQUENCE [LARGE SCALE GENOMIC DNA]</scope>
    <source>
        <strain evidence="16 17">AM17-48</strain>
    </source>
</reference>
<evidence type="ECO:0000256" key="2">
    <source>
        <dbReference type="ARBA" id="ARBA00022679"/>
    </source>
</evidence>
<dbReference type="NCBIfam" id="NF011259">
    <property type="entry name" value="PRK14665.1"/>
    <property type="match status" value="1"/>
</dbReference>
<dbReference type="CDD" id="cd01998">
    <property type="entry name" value="MnmA_TRMU-like"/>
    <property type="match status" value="1"/>
</dbReference>
<dbReference type="Gene3D" id="3.40.50.620">
    <property type="entry name" value="HUPs"/>
    <property type="match status" value="1"/>
</dbReference>
<evidence type="ECO:0000313" key="17">
    <source>
        <dbReference type="Proteomes" id="UP000283329"/>
    </source>
</evidence>
<evidence type="ECO:0000256" key="5">
    <source>
        <dbReference type="ARBA" id="ARBA00022840"/>
    </source>
</evidence>
<proteinExistence type="inferred from homology"/>
<evidence type="ECO:0000313" key="20">
    <source>
        <dbReference type="Proteomes" id="UP000435985"/>
    </source>
</evidence>
<feature type="site" description="Interaction with tRNA" evidence="9">
    <location>
        <position position="121"/>
    </location>
</feature>
<comment type="catalytic activity">
    <reaction evidence="8 9">
        <text>S-sulfanyl-L-cysteinyl-[protein] + uridine(34) in tRNA + AH2 + ATP = 2-thiouridine(34) in tRNA + L-cysteinyl-[protein] + A + AMP + diphosphate + H(+)</text>
        <dbReference type="Rhea" id="RHEA:47032"/>
        <dbReference type="Rhea" id="RHEA-COMP:10131"/>
        <dbReference type="Rhea" id="RHEA-COMP:11726"/>
        <dbReference type="Rhea" id="RHEA-COMP:11727"/>
        <dbReference type="Rhea" id="RHEA-COMP:11728"/>
        <dbReference type="ChEBI" id="CHEBI:13193"/>
        <dbReference type="ChEBI" id="CHEBI:15378"/>
        <dbReference type="ChEBI" id="CHEBI:17499"/>
        <dbReference type="ChEBI" id="CHEBI:29950"/>
        <dbReference type="ChEBI" id="CHEBI:30616"/>
        <dbReference type="ChEBI" id="CHEBI:33019"/>
        <dbReference type="ChEBI" id="CHEBI:61963"/>
        <dbReference type="ChEBI" id="CHEBI:65315"/>
        <dbReference type="ChEBI" id="CHEBI:87170"/>
        <dbReference type="ChEBI" id="CHEBI:456215"/>
        <dbReference type="EC" id="2.8.1.13"/>
    </reaction>
</comment>
<sequence>MMEENKRVLLGMSGGTDSSVAAMRLLEAGYEVIGVTFRFYELNGSTEYLEDARNLAERLGIRHITYDAREIFSKQIIEYFVQEYLAGRTPVPCILCNNYLKWPLLAKIADEMGVFYIATGHYAQNIQLNNTFYITYAADSDKDQTFFLWGLKQDILCRMLLPMGDITKVEARVWAAEHGFRKVATKKDSIGVCFCPMDYRTFLKNWLAQNNEALAEEEQMMGENQALVGDWQVLVGSNQAGLNKVKRGRFVDEKGDFIAWHEGYPFYTIGQRRGLGIHLNRPVFVKEINPEKNEVVLASLSALEKTEMWLKDWNLVNQERTLGHSDIIVKIRYRKQENHATITITPDHLLHVQLHEPLTAIAPGQAAAFYKDGLLLGGGIIVNAR</sequence>
<dbReference type="SUPFAM" id="SSF52402">
    <property type="entry name" value="Adenine nucleotide alpha hydrolases-like"/>
    <property type="match status" value="1"/>
</dbReference>
<dbReference type="EMBL" id="VWFC01000012">
    <property type="protein sequence ID" value="KAB1326468.1"/>
    <property type="molecule type" value="Genomic_DNA"/>
</dbReference>
<dbReference type="GO" id="GO:0005524">
    <property type="term" value="F:ATP binding"/>
    <property type="evidence" value="ECO:0007669"/>
    <property type="project" value="UniProtKB-KW"/>
</dbReference>
<evidence type="ECO:0000313" key="14">
    <source>
        <dbReference type="EMBL" id="KAB1326468.1"/>
    </source>
</evidence>
<dbReference type="AlphaFoldDB" id="A0A139KUX8"/>
<evidence type="ECO:0000313" key="16">
    <source>
        <dbReference type="EMBL" id="RHH44043.1"/>
    </source>
</evidence>
<dbReference type="GO" id="GO:0005737">
    <property type="term" value="C:cytoplasm"/>
    <property type="evidence" value="ECO:0007669"/>
    <property type="project" value="UniProtKB-SubCell"/>
</dbReference>
<dbReference type="EC" id="2.8.1.13" evidence="9"/>
<feature type="region of interest" description="Interaction with tRNA" evidence="9">
    <location>
        <begin position="142"/>
        <end position="144"/>
    </location>
</feature>
<dbReference type="EMBL" id="VWKB01000017">
    <property type="protein sequence ID" value="KAA4097206.1"/>
    <property type="molecule type" value="Genomic_DNA"/>
</dbReference>
<dbReference type="Proteomes" id="UP000375690">
    <property type="component" value="Unassembled WGS sequence"/>
</dbReference>
<dbReference type="EMBL" id="JAQNZF010000001">
    <property type="protein sequence ID" value="MDC2740690.1"/>
    <property type="molecule type" value="Genomic_DNA"/>
</dbReference>
<dbReference type="InterPro" id="IPR001763">
    <property type="entry name" value="Rhodanese-like_dom"/>
</dbReference>